<dbReference type="EMBL" id="CAUM01000098">
    <property type="protein sequence ID" value="CCV06492.1"/>
    <property type="molecule type" value="Genomic_DNA"/>
</dbReference>
<feature type="transmembrane region" description="Helical" evidence="1">
    <location>
        <begin position="38"/>
        <end position="59"/>
    </location>
</feature>
<accession>M5EQ80</accession>
<protein>
    <submittedName>
        <fullName evidence="2">Uncharacterized protein</fullName>
    </submittedName>
</protein>
<dbReference type="Proteomes" id="UP000012062">
    <property type="component" value="Unassembled WGS sequence"/>
</dbReference>
<evidence type="ECO:0000313" key="2">
    <source>
        <dbReference type="EMBL" id="CCV06492.1"/>
    </source>
</evidence>
<organism evidence="2 3">
    <name type="scientific">Mesorhizobium metallidurans STM 2683</name>
    <dbReference type="NCBI Taxonomy" id="1297569"/>
    <lineage>
        <taxon>Bacteria</taxon>
        <taxon>Pseudomonadati</taxon>
        <taxon>Pseudomonadota</taxon>
        <taxon>Alphaproteobacteria</taxon>
        <taxon>Hyphomicrobiales</taxon>
        <taxon>Phyllobacteriaceae</taxon>
        <taxon>Mesorhizobium</taxon>
    </lineage>
</organism>
<evidence type="ECO:0000313" key="3">
    <source>
        <dbReference type="Proteomes" id="UP000012062"/>
    </source>
</evidence>
<gene>
    <name evidence="2" type="ORF">MESS2_320018</name>
</gene>
<sequence length="60" mass="6550">MLLWVVIVFGVAAAFVLVRYDLHGGAVLKWKSASEPKTSYAYAAFLVLLAIAAVALFFYP</sequence>
<keyword evidence="1" id="KW-0812">Transmembrane</keyword>
<dbReference type="AlphaFoldDB" id="M5EQ80"/>
<reference evidence="2 3" key="1">
    <citation type="submission" date="2013-02" db="EMBL/GenBank/DDBJ databases">
        <authorList>
            <person name="Genoscope - CEA"/>
        </authorList>
    </citation>
    <scope>NUCLEOTIDE SEQUENCE [LARGE SCALE GENOMIC DNA]</scope>
    <source>
        <strain evidence="2 3">STM 2683</strain>
    </source>
</reference>
<keyword evidence="1" id="KW-1133">Transmembrane helix</keyword>
<keyword evidence="1" id="KW-0472">Membrane</keyword>
<dbReference type="STRING" id="1297569.MESS2_320018"/>
<name>M5EQ80_9HYPH</name>
<comment type="caution">
    <text evidence="2">The sequence shown here is derived from an EMBL/GenBank/DDBJ whole genome shotgun (WGS) entry which is preliminary data.</text>
</comment>
<proteinExistence type="predicted"/>
<evidence type="ECO:0000256" key="1">
    <source>
        <dbReference type="SAM" id="Phobius"/>
    </source>
</evidence>
<keyword evidence="3" id="KW-1185">Reference proteome</keyword>